<dbReference type="AlphaFoldDB" id="A0A2H0D1S1"/>
<dbReference type="EMBL" id="PCTN01000032">
    <property type="protein sequence ID" value="PIP75961.1"/>
    <property type="molecule type" value="Genomic_DNA"/>
</dbReference>
<dbReference type="InterPro" id="IPR009057">
    <property type="entry name" value="Homeodomain-like_sf"/>
</dbReference>
<gene>
    <name evidence="1" type="ORF">COW86_00780</name>
</gene>
<evidence type="ECO:0000313" key="2">
    <source>
        <dbReference type="Proteomes" id="UP000230159"/>
    </source>
</evidence>
<dbReference type="SUPFAM" id="SSF46689">
    <property type="entry name" value="Homeodomain-like"/>
    <property type="match status" value="1"/>
</dbReference>
<dbReference type="InterPro" id="IPR036388">
    <property type="entry name" value="WH-like_DNA-bd_sf"/>
</dbReference>
<dbReference type="Pfam" id="PF01527">
    <property type="entry name" value="HTH_Tnp_1"/>
    <property type="match status" value="1"/>
</dbReference>
<dbReference type="Gene3D" id="1.10.10.10">
    <property type="entry name" value="Winged helix-like DNA-binding domain superfamily/Winged helix DNA-binding domain"/>
    <property type="match status" value="1"/>
</dbReference>
<evidence type="ECO:0008006" key="3">
    <source>
        <dbReference type="Google" id="ProtNLM"/>
    </source>
</evidence>
<protein>
    <recommendedName>
        <fullName evidence="3">Transposase</fullName>
    </recommendedName>
</protein>
<sequence length="97" mass="11366">MKKTTYSDKQKAQVALEAIKGEKTINQISSQYQVHPTQIQRWKTIAADGLPSLFSQDNKKDKTLTEKKILIEELYKIIGQRDTELEWLKKKFTLFNH</sequence>
<dbReference type="GO" id="GO:0004803">
    <property type="term" value="F:transposase activity"/>
    <property type="evidence" value="ECO:0007669"/>
    <property type="project" value="InterPro"/>
</dbReference>
<dbReference type="GO" id="GO:0006313">
    <property type="term" value="P:DNA transposition"/>
    <property type="evidence" value="ECO:0007669"/>
    <property type="project" value="InterPro"/>
</dbReference>
<proteinExistence type="predicted"/>
<dbReference type="Proteomes" id="UP000230159">
    <property type="component" value="Unassembled WGS sequence"/>
</dbReference>
<name>A0A2H0D1S1_9BACT</name>
<dbReference type="InterPro" id="IPR002514">
    <property type="entry name" value="Transposase_8"/>
</dbReference>
<comment type="caution">
    <text evidence="1">The sequence shown here is derived from an EMBL/GenBank/DDBJ whole genome shotgun (WGS) entry which is preliminary data.</text>
</comment>
<reference evidence="1 2" key="1">
    <citation type="submission" date="2017-09" db="EMBL/GenBank/DDBJ databases">
        <title>Depth-based differentiation of microbial function through sediment-hosted aquifers and enrichment of novel symbionts in the deep terrestrial subsurface.</title>
        <authorList>
            <person name="Probst A.J."/>
            <person name="Ladd B."/>
            <person name="Jarett J.K."/>
            <person name="Geller-Mcgrath D.E."/>
            <person name="Sieber C.M."/>
            <person name="Emerson J.B."/>
            <person name="Anantharaman K."/>
            <person name="Thomas B.C."/>
            <person name="Malmstrom R."/>
            <person name="Stieglmeier M."/>
            <person name="Klingl A."/>
            <person name="Woyke T."/>
            <person name="Ryan C.M."/>
            <person name="Banfield J.F."/>
        </authorList>
    </citation>
    <scope>NUCLEOTIDE SEQUENCE [LARGE SCALE GENOMIC DNA]</scope>
    <source>
        <strain evidence="1">CG22_combo_CG10-13_8_21_14_all_39_9</strain>
    </source>
</reference>
<accession>A0A2H0D1S1</accession>
<evidence type="ECO:0000313" key="1">
    <source>
        <dbReference type="EMBL" id="PIP75961.1"/>
    </source>
</evidence>
<organism evidence="1 2">
    <name type="scientific">Candidatus Kuenenbacteria bacterium CG22_combo_CG10-13_8_21_14_all_39_9</name>
    <dbReference type="NCBI Taxonomy" id="1974621"/>
    <lineage>
        <taxon>Bacteria</taxon>
        <taxon>Candidatus Kueneniibacteriota</taxon>
    </lineage>
</organism>
<dbReference type="GO" id="GO:0003677">
    <property type="term" value="F:DNA binding"/>
    <property type="evidence" value="ECO:0007669"/>
    <property type="project" value="InterPro"/>
</dbReference>